<sequence>MGKSAKISKVSRTGRLPFKQKRLKRELLKRRAQNQDTKEPDLWSTTDELTHLRAWRQRKKQRALDVKEAAPTTSDANAGSKKSEESWVSSD</sequence>
<proteinExistence type="predicted"/>
<reference evidence="2 3" key="1">
    <citation type="journal article" date="2004" name="Nature">
        <title>Genome sequence of the ultrasmall unicellular red alga Cyanidioschyzon merolae 10D.</title>
        <authorList>
            <person name="Matsuzaki M."/>
            <person name="Misumi O."/>
            <person name="Shin-i T."/>
            <person name="Maruyama S."/>
            <person name="Takahara M."/>
            <person name="Miyagishima S."/>
            <person name="Mori T."/>
            <person name="Nishida K."/>
            <person name="Yagisawa F."/>
            <person name="Nishida K."/>
            <person name="Yoshida Y."/>
            <person name="Nishimura Y."/>
            <person name="Nakao S."/>
            <person name="Kobayashi T."/>
            <person name="Momoyama Y."/>
            <person name="Higashiyama T."/>
            <person name="Minoda A."/>
            <person name="Sano M."/>
            <person name="Nomoto H."/>
            <person name="Oishi K."/>
            <person name="Hayashi H."/>
            <person name="Ohta F."/>
            <person name="Nishizaka S."/>
            <person name="Haga S."/>
            <person name="Miura S."/>
            <person name="Morishita T."/>
            <person name="Kabeya Y."/>
            <person name="Terasawa K."/>
            <person name="Suzuki Y."/>
            <person name="Ishii Y."/>
            <person name="Asakawa S."/>
            <person name="Takano H."/>
            <person name="Ohta N."/>
            <person name="Kuroiwa H."/>
            <person name="Tanaka K."/>
            <person name="Shimizu N."/>
            <person name="Sugano S."/>
            <person name="Sato N."/>
            <person name="Nozaki H."/>
            <person name="Ogasawara N."/>
            <person name="Kohara Y."/>
            <person name="Kuroiwa T."/>
        </authorList>
    </citation>
    <scope>NUCLEOTIDE SEQUENCE [LARGE SCALE GENOMIC DNA]</scope>
    <source>
        <strain evidence="2 3">10D</strain>
    </source>
</reference>
<accession>M1V9C0</accession>
<feature type="compositionally biased region" description="Basic residues" evidence="1">
    <location>
        <begin position="18"/>
        <end position="32"/>
    </location>
</feature>
<dbReference type="AlphaFoldDB" id="M1V9C0"/>
<feature type="region of interest" description="Disordered" evidence="1">
    <location>
        <begin position="60"/>
        <end position="91"/>
    </location>
</feature>
<evidence type="ECO:0000313" key="3">
    <source>
        <dbReference type="Proteomes" id="UP000007014"/>
    </source>
</evidence>
<protein>
    <submittedName>
        <fullName evidence="2">Uncharacterized protein</fullName>
    </submittedName>
</protein>
<dbReference type="Gramene" id="CMN296CT">
    <property type="protein sequence ID" value="CMN296CT"/>
    <property type="gene ID" value="CMN296C"/>
</dbReference>
<organism evidence="2 3">
    <name type="scientific">Cyanidioschyzon merolae (strain NIES-3377 / 10D)</name>
    <name type="common">Unicellular red alga</name>
    <dbReference type="NCBI Taxonomy" id="280699"/>
    <lineage>
        <taxon>Eukaryota</taxon>
        <taxon>Rhodophyta</taxon>
        <taxon>Bangiophyceae</taxon>
        <taxon>Cyanidiales</taxon>
        <taxon>Cyanidiaceae</taxon>
        <taxon>Cyanidioschyzon</taxon>
    </lineage>
</organism>
<dbReference type="HOGENOM" id="CLU_2430206_0_0_1"/>
<dbReference type="EMBL" id="AP006496">
    <property type="protein sequence ID" value="BAM81369.1"/>
    <property type="molecule type" value="Genomic_DNA"/>
</dbReference>
<reference evidence="2 3" key="2">
    <citation type="journal article" date="2007" name="BMC Biol.">
        <title>A 100%-complete sequence reveals unusually simple genomic features in the hot-spring red alga Cyanidioschyzon merolae.</title>
        <authorList>
            <person name="Nozaki H."/>
            <person name="Takano H."/>
            <person name="Misumi O."/>
            <person name="Terasawa K."/>
            <person name="Matsuzaki M."/>
            <person name="Maruyama S."/>
            <person name="Nishida K."/>
            <person name="Yagisawa F."/>
            <person name="Yoshida Y."/>
            <person name="Fujiwara T."/>
            <person name="Takio S."/>
            <person name="Tamura K."/>
            <person name="Chung S.J."/>
            <person name="Nakamura S."/>
            <person name="Kuroiwa H."/>
            <person name="Tanaka K."/>
            <person name="Sato N."/>
            <person name="Kuroiwa T."/>
        </authorList>
    </citation>
    <scope>NUCLEOTIDE SEQUENCE [LARGE SCALE GENOMIC DNA]</scope>
    <source>
        <strain evidence="2 3">10D</strain>
    </source>
</reference>
<keyword evidence="3" id="KW-1185">Reference proteome</keyword>
<gene>
    <name evidence="2" type="ORF">CYME_CMN296C</name>
</gene>
<dbReference type="Proteomes" id="UP000007014">
    <property type="component" value="Chromosome 14"/>
</dbReference>
<feature type="region of interest" description="Disordered" evidence="1">
    <location>
        <begin position="1"/>
        <end position="43"/>
    </location>
</feature>
<dbReference type="KEGG" id="cme:CYME_CMN296C"/>
<dbReference type="RefSeq" id="XP_005537405.1">
    <property type="nucleotide sequence ID" value="XM_005537348.1"/>
</dbReference>
<name>M1V9C0_CYAM1</name>
<evidence type="ECO:0000256" key="1">
    <source>
        <dbReference type="SAM" id="MobiDB-lite"/>
    </source>
</evidence>
<dbReference type="GeneID" id="16995388"/>
<evidence type="ECO:0000313" key="2">
    <source>
        <dbReference type="EMBL" id="BAM81369.1"/>
    </source>
</evidence>